<dbReference type="RefSeq" id="WP_167211318.1">
    <property type="nucleotide sequence ID" value="NZ_CP050063.1"/>
</dbReference>
<sequence>MLTQIFTEEQLEELLYIPKYLGEPFYPGGFPFQPDSFSLSTEIGMPSKSIRERINEYYRVCVTEEGKLLPEPPLSDDDFQVLRQWAIYLVHAPIWTLHATEEFEQLKAQALAVTNWAELDEVAHLALDFGLDPL</sequence>
<name>A0A6G9AQE5_9BACT</name>
<dbReference type="AlphaFoldDB" id="A0A6G9AQE5"/>
<protein>
    <submittedName>
        <fullName evidence="1">Uncharacterized protein</fullName>
    </submittedName>
</protein>
<dbReference type="KEGG" id="spib:G8759_19885"/>
<dbReference type="Proteomes" id="UP000501802">
    <property type="component" value="Chromosome"/>
</dbReference>
<organism evidence="1 2">
    <name type="scientific">Spirosoma aureum</name>
    <dbReference type="NCBI Taxonomy" id="2692134"/>
    <lineage>
        <taxon>Bacteria</taxon>
        <taxon>Pseudomonadati</taxon>
        <taxon>Bacteroidota</taxon>
        <taxon>Cytophagia</taxon>
        <taxon>Cytophagales</taxon>
        <taxon>Cytophagaceae</taxon>
        <taxon>Spirosoma</taxon>
    </lineage>
</organism>
<reference evidence="1 2" key="1">
    <citation type="submission" date="2020-03" db="EMBL/GenBank/DDBJ databases">
        <authorList>
            <person name="Kim M.K."/>
        </authorList>
    </citation>
    <scope>NUCLEOTIDE SEQUENCE [LARGE SCALE GENOMIC DNA]</scope>
    <source>
        <strain evidence="1 2">BT328</strain>
    </source>
</reference>
<evidence type="ECO:0000313" key="2">
    <source>
        <dbReference type="Proteomes" id="UP000501802"/>
    </source>
</evidence>
<evidence type="ECO:0000313" key="1">
    <source>
        <dbReference type="EMBL" id="QIP14712.1"/>
    </source>
</evidence>
<dbReference type="EMBL" id="CP050063">
    <property type="protein sequence ID" value="QIP14712.1"/>
    <property type="molecule type" value="Genomic_DNA"/>
</dbReference>
<proteinExistence type="predicted"/>
<gene>
    <name evidence="1" type="ORF">G8759_19885</name>
</gene>
<accession>A0A6G9AQE5</accession>
<keyword evidence="2" id="KW-1185">Reference proteome</keyword>